<dbReference type="Proteomes" id="UP000692954">
    <property type="component" value="Unassembled WGS sequence"/>
</dbReference>
<evidence type="ECO:0000313" key="1">
    <source>
        <dbReference type="EMBL" id="CAD8124074.1"/>
    </source>
</evidence>
<reference evidence="1" key="1">
    <citation type="submission" date="2021-01" db="EMBL/GenBank/DDBJ databases">
        <authorList>
            <consortium name="Genoscope - CEA"/>
            <person name="William W."/>
        </authorList>
    </citation>
    <scope>NUCLEOTIDE SEQUENCE</scope>
</reference>
<comment type="caution">
    <text evidence="1">The sequence shown here is derived from an EMBL/GenBank/DDBJ whole genome shotgun (WGS) entry which is preliminary data.</text>
</comment>
<gene>
    <name evidence="1" type="ORF">PSON_ATCC_30995.1.T1490018</name>
</gene>
<keyword evidence="2" id="KW-1185">Reference proteome</keyword>
<sequence length="116" mass="14207">MIDLEQIKLEQINDFKAIQQILYFKIKNLSSVVKQHNFQINKKEPLQQQFICKIQNRKEIKDQFCNNILHLKDMILYKPIKNKQSNLQIYFWIQKVVNQELNHNIMMLQYQLQPFQ</sequence>
<protein>
    <submittedName>
        <fullName evidence="1">Uncharacterized protein</fullName>
    </submittedName>
</protein>
<accession>A0A8S1R9J7</accession>
<name>A0A8S1R9J7_9CILI</name>
<evidence type="ECO:0000313" key="2">
    <source>
        <dbReference type="Proteomes" id="UP000692954"/>
    </source>
</evidence>
<dbReference type="EMBL" id="CAJJDN010000149">
    <property type="protein sequence ID" value="CAD8124074.1"/>
    <property type="molecule type" value="Genomic_DNA"/>
</dbReference>
<organism evidence="1 2">
    <name type="scientific">Paramecium sonneborni</name>
    <dbReference type="NCBI Taxonomy" id="65129"/>
    <lineage>
        <taxon>Eukaryota</taxon>
        <taxon>Sar</taxon>
        <taxon>Alveolata</taxon>
        <taxon>Ciliophora</taxon>
        <taxon>Intramacronucleata</taxon>
        <taxon>Oligohymenophorea</taxon>
        <taxon>Peniculida</taxon>
        <taxon>Parameciidae</taxon>
        <taxon>Paramecium</taxon>
    </lineage>
</organism>
<proteinExistence type="predicted"/>
<dbReference type="AlphaFoldDB" id="A0A8S1R9J7"/>